<dbReference type="EMBL" id="OZ034830">
    <property type="protein sequence ID" value="CAL1686633.1"/>
    <property type="molecule type" value="Genomic_DNA"/>
</dbReference>
<dbReference type="InterPro" id="IPR009050">
    <property type="entry name" value="Globin-like_sf"/>
</dbReference>
<feature type="compositionally biased region" description="Basic residues" evidence="2">
    <location>
        <begin position="306"/>
        <end position="315"/>
    </location>
</feature>
<keyword evidence="1" id="KW-0408">Iron</keyword>
<accession>A0AAV2P212</accession>
<keyword evidence="1" id="KW-0349">Heme</keyword>
<proteinExistence type="inferred from homology"/>
<sequence length="408" mass="47442">MGTKQSVYEKPGTLDYYKFSSKEYALVKKIWSSIEINPQFHGNACLRSFCETHPQYVKFFTQESKLHLSFDTRITAKFSIIMETMGYLLLDFNKKPKQLDRLVGYIAMVHKDMRLDEQDLRNLVTSLFEYLSRTYPTQMTAQCQEAMSKFMDSVIKQLLVKMKTFRDYDVAQSSEIVAVARSKSPWGRCPRFAESSIFGKTKLYWDEWKKQWNARLDEWEMQASYATQELFSPTILSTNNNEDNEASRSRIDLNDEDLASILQRKVSGLIRKREDSDVSASRLALLTLTKTTAGAAENSSNQRRVDQRRHRRRVRIPREHSKTASASRERHRAKSFARDVSKPQADATVLSMTMDRPELDKSILSKDRGNDEEMIEQQECESSEIAECAKPHNTARERRRGRFNDDLK</sequence>
<evidence type="ECO:0000256" key="2">
    <source>
        <dbReference type="SAM" id="MobiDB-lite"/>
    </source>
</evidence>
<dbReference type="CDD" id="cd01040">
    <property type="entry name" value="Mb-like"/>
    <property type="match status" value="1"/>
</dbReference>
<dbReference type="GO" id="GO:0019825">
    <property type="term" value="F:oxygen binding"/>
    <property type="evidence" value="ECO:0007669"/>
    <property type="project" value="InterPro"/>
</dbReference>
<dbReference type="InterPro" id="IPR012292">
    <property type="entry name" value="Globin/Proto"/>
</dbReference>
<evidence type="ECO:0000313" key="5">
    <source>
        <dbReference type="Proteomes" id="UP001497644"/>
    </source>
</evidence>
<protein>
    <recommendedName>
        <fullName evidence="3">Globin domain-containing protein</fullName>
    </recommendedName>
</protein>
<organism evidence="4 5">
    <name type="scientific">Lasius platythorax</name>
    <dbReference type="NCBI Taxonomy" id="488582"/>
    <lineage>
        <taxon>Eukaryota</taxon>
        <taxon>Metazoa</taxon>
        <taxon>Ecdysozoa</taxon>
        <taxon>Arthropoda</taxon>
        <taxon>Hexapoda</taxon>
        <taxon>Insecta</taxon>
        <taxon>Pterygota</taxon>
        <taxon>Neoptera</taxon>
        <taxon>Endopterygota</taxon>
        <taxon>Hymenoptera</taxon>
        <taxon>Apocrita</taxon>
        <taxon>Aculeata</taxon>
        <taxon>Formicoidea</taxon>
        <taxon>Formicidae</taxon>
        <taxon>Formicinae</taxon>
        <taxon>Lasius</taxon>
        <taxon>Lasius</taxon>
    </lineage>
</organism>
<dbReference type="Gene3D" id="1.10.490.10">
    <property type="entry name" value="Globins"/>
    <property type="match status" value="1"/>
</dbReference>
<feature type="compositionally biased region" description="Basic and acidic residues" evidence="2">
    <location>
        <begin position="355"/>
        <end position="371"/>
    </location>
</feature>
<feature type="compositionally biased region" description="Acidic residues" evidence="2">
    <location>
        <begin position="372"/>
        <end position="384"/>
    </location>
</feature>
<dbReference type="GO" id="GO:0020037">
    <property type="term" value="F:heme binding"/>
    <property type="evidence" value="ECO:0007669"/>
    <property type="project" value="InterPro"/>
</dbReference>
<feature type="compositionally biased region" description="Basic and acidic residues" evidence="2">
    <location>
        <begin position="387"/>
        <end position="408"/>
    </location>
</feature>
<keyword evidence="5" id="KW-1185">Reference proteome</keyword>
<keyword evidence="1" id="KW-0561">Oxygen transport</keyword>
<evidence type="ECO:0000313" key="4">
    <source>
        <dbReference type="EMBL" id="CAL1686633.1"/>
    </source>
</evidence>
<dbReference type="Pfam" id="PF00042">
    <property type="entry name" value="Globin"/>
    <property type="match status" value="1"/>
</dbReference>
<reference evidence="4" key="1">
    <citation type="submission" date="2024-04" db="EMBL/GenBank/DDBJ databases">
        <authorList>
            <consortium name="Molecular Ecology Group"/>
        </authorList>
    </citation>
    <scope>NUCLEOTIDE SEQUENCE</scope>
</reference>
<keyword evidence="1" id="KW-0813">Transport</keyword>
<comment type="similarity">
    <text evidence="1">Belongs to the globin family.</text>
</comment>
<dbReference type="Proteomes" id="UP001497644">
    <property type="component" value="Chromosome 7"/>
</dbReference>
<dbReference type="SUPFAM" id="SSF46458">
    <property type="entry name" value="Globin-like"/>
    <property type="match status" value="1"/>
</dbReference>
<feature type="domain" description="Globin" evidence="3">
    <location>
        <begin position="46"/>
        <end position="158"/>
    </location>
</feature>
<gene>
    <name evidence="4" type="ORF">LPLAT_LOCUS11986</name>
</gene>
<evidence type="ECO:0000259" key="3">
    <source>
        <dbReference type="Pfam" id="PF00042"/>
    </source>
</evidence>
<dbReference type="InterPro" id="IPR044399">
    <property type="entry name" value="Mb-like_M"/>
</dbReference>
<name>A0AAV2P212_9HYME</name>
<dbReference type="AlphaFoldDB" id="A0AAV2P212"/>
<keyword evidence="1" id="KW-0479">Metal-binding</keyword>
<dbReference type="InterPro" id="IPR000971">
    <property type="entry name" value="Globin"/>
</dbReference>
<evidence type="ECO:0000256" key="1">
    <source>
        <dbReference type="RuleBase" id="RU000356"/>
    </source>
</evidence>
<dbReference type="GO" id="GO:0005344">
    <property type="term" value="F:oxygen carrier activity"/>
    <property type="evidence" value="ECO:0007669"/>
    <property type="project" value="UniProtKB-KW"/>
</dbReference>
<feature type="region of interest" description="Disordered" evidence="2">
    <location>
        <begin position="293"/>
        <end position="408"/>
    </location>
</feature>